<evidence type="ECO:0000256" key="1">
    <source>
        <dbReference type="ARBA" id="ARBA00022999"/>
    </source>
</evidence>
<dbReference type="CDD" id="cd00173">
    <property type="entry name" value="SH2"/>
    <property type="match status" value="1"/>
</dbReference>
<organism evidence="4 5">
    <name type="scientific">Mya arenaria</name>
    <name type="common">Soft-shell clam</name>
    <dbReference type="NCBI Taxonomy" id="6604"/>
    <lineage>
        <taxon>Eukaryota</taxon>
        <taxon>Metazoa</taxon>
        <taxon>Spiralia</taxon>
        <taxon>Lophotrochozoa</taxon>
        <taxon>Mollusca</taxon>
        <taxon>Bivalvia</taxon>
        <taxon>Autobranchia</taxon>
        <taxon>Heteroconchia</taxon>
        <taxon>Euheterodonta</taxon>
        <taxon>Imparidentia</taxon>
        <taxon>Neoheterodontei</taxon>
        <taxon>Myida</taxon>
        <taxon>Myoidea</taxon>
        <taxon>Myidae</taxon>
        <taxon>Mya</taxon>
    </lineage>
</organism>
<keyword evidence="2" id="KW-0175">Coiled coil</keyword>
<feature type="coiled-coil region" evidence="2">
    <location>
        <begin position="146"/>
        <end position="194"/>
    </location>
</feature>
<evidence type="ECO:0000256" key="2">
    <source>
        <dbReference type="SAM" id="Coils"/>
    </source>
</evidence>
<feature type="domain" description="SH2" evidence="3">
    <location>
        <begin position="255"/>
        <end position="342"/>
    </location>
</feature>
<evidence type="ECO:0000313" key="4">
    <source>
        <dbReference type="EMBL" id="WAR24818.1"/>
    </source>
</evidence>
<evidence type="ECO:0000313" key="5">
    <source>
        <dbReference type="Proteomes" id="UP001164746"/>
    </source>
</evidence>
<keyword evidence="5" id="KW-1185">Reference proteome</keyword>
<dbReference type="InterPro" id="IPR036860">
    <property type="entry name" value="SH2_dom_sf"/>
</dbReference>
<dbReference type="Gene3D" id="3.30.505.10">
    <property type="entry name" value="SH2 domain"/>
    <property type="match status" value="1"/>
</dbReference>
<proteinExistence type="predicted"/>
<accession>A0ABY7FVE0</accession>
<dbReference type="Proteomes" id="UP001164746">
    <property type="component" value="Chromosome 13"/>
</dbReference>
<gene>
    <name evidence="4" type="ORF">MAR_038487</name>
</gene>
<reference evidence="4" key="1">
    <citation type="submission" date="2022-11" db="EMBL/GenBank/DDBJ databases">
        <title>Centuries of genome instability and evolution in soft-shell clam transmissible cancer (bioRxiv).</title>
        <authorList>
            <person name="Hart S.F.M."/>
            <person name="Yonemitsu M.A."/>
            <person name="Giersch R.M."/>
            <person name="Beal B.F."/>
            <person name="Arriagada G."/>
            <person name="Davis B.W."/>
            <person name="Ostrander E.A."/>
            <person name="Goff S.P."/>
            <person name="Metzger M.J."/>
        </authorList>
    </citation>
    <scope>NUCLEOTIDE SEQUENCE</scope>
    <source>
        <strain evidence="4">MELC-2E11</strain>
        <tissue evidence="4">Siphon/mantle</tissue>
    </source>
</reference>
<sequence length="383" mass="43384">MSVDSGSDGDWRESHGDHVWYWGETAPELVTRQMTAAPSGSFLVFHAGDVDVDGDIVTAPILFRDGLVGFTEPLSFESFQDALSAYNESQTDTHNTLRTPLLKPDISQLRGRQSQKRPVELLKSLRIRHSLLTQREDELDATVTIIDKLNKNIEDEGRELAAIDNNIRRIEERLTTLAADKQRLERSRKSLEIERAQHVTMYSDTFDGIRKLEAEINKFKEDLIEFSLYENCVSTMKLFIERLMSPAADAAPEPPAVYEGLCSKAANHALRGCPEGTFLVRRKSDPAAPYVLSISYIDEDQEEHVGHFPVLRIEGCIGFDEHTCIFNDIQDLVTCYTRIPFGSHDQTYGHLALCKQVSEKNIDEGRQHGKSFLTRLSESIRRK</sequence>
<dbReference type="PANTHER" id="PTHR10155">
    <property type="entry name" value="PHOSPHATIDYLINOSITOL 3-KINASE REGULATORY SUBUNIT"/>
    <property type="match status" value="1"/>
</dbReference>
<evidence type="ECO:0000259" key="3">
    <source>
        <dbReference type="SMART" id="SM00252"/>
    </source>
</evidence>
<dbReference type="SMART" id="SM00252">
    <property type="entry name" value="SH2"/>
    <property type="match status" value="1"/>
</dbReference>
<name>A0ABY7FVE0_MYAAR</name>
<dbReference type="InterPro" id="IPR000980">
    <property type="entry name" value="SH2"/>
</dbReference>
<dbReference type="EMBL" id="CP111024">
    <property type="protein sequence ID" value="WAR24818.1"/>
    <property type="molecule type" value="Genomic_DNA"/>
</dbReference>
<keyword evidence="1" id="KW-0727">SH2 domain</keyword>
<dbReference type="SUPFAM" id="SSF55550">
    <property type="entry name" value="SH2 domain"/>
    <property type="match status" value="2"/>
</dbReference>
<dbReference type="PANTHER" id="PTHR10155:SF0">
    <property type="entry name" value="SUPPRESSOR OF CYTOKINE SIGNALING AT 36E, ISOFORM D"/>
    <property type="match status" value="1"/>
</dbReference>
<dbReference type="Pfam" id="PF00017">
    <property type="entry name" value="SH2"/>
    <property type="match status" value="1"/>
</dbReference>
<protein>
    <submittedName>
        <fullName evidence="4">P85AA-like protein</fullName>
    </submittedName>
</protein>